<feature type="compositionally biased region" description="Pro residues" evidence="1">
    <location>
        <begin position="50"/>
        <end position="60"/>
    </location>
</feature>
<dbReference type="Proteomes" id="UP000035642">
    <property type="component" value="Unassembled WGS sequence"/>
</dbReference>
<dbReference type="AlphaFoldDB" id="A0A0K0D9P0"/>
<dbReference type="STRING" id="6313.A0A0K0D9P0"/>
<sequence length="117" mass="13353">MTTASELFSEDARARFSHTKALFEQLERQHEVVPSFYSPRPSRQHQAQAQPPPPPLPPKPTATCPGSPISQARSRTYFQIFFTFPSHCRFLGTMHDTVHKNMLKFSPGTSLQSIKRR</sequence>
<accession>A0A0K0D9P0</accession>
<protein>
    <submittedName>
        <fullName evidence="3">Uncharacterized protein</fullName>
    </submittedName>
</protein>
<reference evidence="3" key="2">
    <citation type="submission" date="2017-02" db="UniProtKB">
        <authorList>
            <consortium name="WormBaseParasite"/>
        </authorList>
    </citation>
    <scope>IDENTIFICATION</scope>
</reference>
<dbReference type="WBParaSite" id="ACAC_0000686101-mRNA-1">
    <property type="protein sequence ID" value="ACAC_0000686101-mRNA-1"/>
    <property type="gene ID" value="ACAC_0000686101"/>
</dbReference>
<organism evidence="2 3">
    <name type="scientific">Angiostrongylus cantonensis</name>
    <name type="common">Rat lungworm</name>
    <dbReference type="NCBI Taxonomy" id="6313"/>
    <lineage>
        <taxon>Eukaryota</taxon>
        <taxon>Metazoa</taxon>
        <taxon>Ecdysozoa</taxon>
        <taxon>Nematoda</taxon>
        <taxon>Chromadorea</taxon>
        <taxon>Rhabditida</taxon>
        <taxon>Rhabditina</taxon>
        <taxon>Rhabditomorpha</taxon>
        <taxon>Strongyloidea</taxon>
        <taxon>Metastrongylidae</taxon>
        <taxon>Angiostrongylus</taxon>
    </lineage>
</organism>
<feature type="compositionally biased region" description="Low complexity" evidence="1">
    <location>
        <begin position="39"/>
        <end position="49"/>
    </location>
</feature>
<keyword evidence="2" id="KW-1185">Reference proteome</keyword>
<proteinExistence type="predicted"/>
<evidence type="ECO:0000256" key="1">
    <source>
        <dbReference type="SAM" id="MobiDB-lite"/>
    </source>
</evidence>
<feature type="region of interest" description="Disordered" evidence="1">
    <location>
        <begin position="33"/>
        <end position="69"/>
    </location>
</feature>
<name>A0A0K0D9P0_ANGCA</name>
<evidence type="ECO:0000313" key="3">
    <source>
        <dbReference type="WBParaSite" id="ACAC_0000686101-mRNA-1"/>
    </source>
</evidence>
<evidence type="ECO:0000313" key="2">
    <source>
        <dbReference type="Proteomes" id="UP000035642"/>
    </source>
</evidence>
<reference evidence="2" key="1">
    <citation type="submission" date="2012-09" db="EMBL/GenBank/DDBJ databases">
        <authorList>
            <person name="Martin A.A."/>
        </authorList>
    </citation>
    <scope>NUCLEOTIDE SEQUENCE</scope>
</reference>